<dbReference type="Proteomes" id="UP000299794">
    <property type="component" value="Unassembled WGS sequence"/>
</dbReference>
<organism evidence="2 3">
    <name type="scientific">Planktothrix agardhii CCAP 1459/11A</name>
    <dbReference type="NCBI Taxonomy" id="282420"/>
    <lineage>
        <taxon>Bacteria</taxon>
        <taxon>Bacillati</taxon>
        <taxon>Cyanobacteriota</taxon>
        <taxon>Cyanophyceae</taxon>
        <taxon>Oscillatoriophycideae</taxon>
        <taxon>Oscillatoriales</taxon>
        <taxon>Microcoleaceae</taxon>
        <taxon>Planktothrix</taxon>
    </lineage>
</organism>
<dbReference type="InterPro" id="IPR027417">
    <property type="entry name" value="P-loop_NTPase"/>
</dbReference>
<evidence type="ECO:0000313" key="2">
    <source>
        <dbReference type="EMBL" id="GDZ94339.1"/>
    </source>
</evidence>
<gene>
    <name evidence="2" type="ORF">PA905_22940</name>
</gene>
<name>A0A4V0XUM3_PLAAG</name>
<proteinExistence type="predicted"/>
<dbReference type="InterPro" id="IPR051396">
    <property type="entry name" value="Bact_Antivir_Def_Nuclease"/>
</dbReference>
<dbReference type="Pfam" id="PF13175">
    <property type="entry name" value="AAA_15"/>
    <property type="match status" value="1"/>
</dbReference>
<evidence type="ECO:0000313" key="3">
    <source>
        <dbReference type="Proteomes" id="UP000299794"/>
    </source>
</evidence>
<comment type="caution">
    <text evidence="2">The sequence shown here is derived from an EMBL/GenBank/DDBJ whole genome shotgun (WGS) entry which is preliminary data.</text>
</comment>
<accession>A0A4V0XUM3</accession>
<evidence type="ECO:0000259" key="1">
    <source>
        <dbReference type="Pfam" id="PF13175"/>
    </source>
</evidence>
<protein>
    <recommendedName>
        <fullName evidence="1">Endonuclease GajA/Old nuclease/RecF-like AAA domain-containing protein</fullName>
    </recommendedName>
</protein>
<dbReference type="InterPro" id="IPR041685">
    <property type="entry name" value="AAA_GajA/Old/RecF-like"/>
</dbReference>
<sequence>MSSATPISKETITIQGGFGPIQAIEAPVTLEIKPLTVLIGTQGTGKSLISQILYFFHDYEYLLSNYFESLTPNSTVRKILEGIRSGELTNRALASFLTSPKVEIIYTKNDLNSFENQQKITLYKSNRKINPIGNFKKEIDRYLKDLFADPSLSGKHLPKSIFVPAERTFFSRFINSNSTILGNRALPITMREFAKVLSQVSDIHQFWDTNIQEKPKAALDIDNLVKNALGGRAISAKTGPYARKWQWIPEETHQPLEIEMASSGQMETWPLVSTAQALLGFPQSERPLFIHIEEPETHLHPEAQVAIIKMLAYLVNQGFRLVITTHSLVVLYTLNNLILAYEQLNDESVDGMPEIETRIAPEMLSAYLFSQGKIQNIVTESGKIDEGLLGSVLGNLEIQFNQLMTYNLWSK</sequence>
<dbReference type="AlphaFoldDB" id="A0A4V0XUM3"/>
<reference evidence="3" key="1">
    <citation type="submission" date="2019-02" db="EMBL/GenBank/DDBJ databases">
        <title>Draft genome sequence of Planktothrix agardhii NIES-905.</title>
        <authorList>
            <person name="Yamaguchi H."/>
            <person name="Suzuki S."/>
            <person name="Kawachi M."/>
        </authorList>
    </citation>
    <scope>NUCLEOTIDE SEQUENCE [LARGE SCALE GENOMIC DNA]</scope>
    <source>
        <strain evidence="3">CCAP 1459/11A</strain>
    </source>
</reference>
<dbReference type="PANTHER" id="PTHR43581">
    <property type="entry name" value="ATP/GTP PHOSPHATASE"/>
    <property type="match status" value="1"/>
</dbReference>
<dbReference type="SUPFAM" id="SSF52540">
    <property type="entry name" value="P-loop containing nucleoside triphosphate hydrolases"/>
    <property type="match status" value="1"/>
</dbReference>
<dbReference type="PANTHER" id="PTHR43581:SF4">
    <property type="entry name" value="ATP_GTP PHOSPHATASE"/>
    <property type="match status" value="1"/>
</dbReference>
<dbReference type="Gene3D" id="3.40.50.300">
    <property type="entry name" value="P-loop containing nucleotide triphosphate hydrolases"/>
    <property type="match status" value="1"/>
</dbReference>
<feature type="domain" description="Endonuclease GajA/Old nuclease/RecF-like AAA" evidence="1">
    <location>
        <begin position="157"/>
        <end position="328"/>
    </location>
</feature>
<dbReference type="EMBL" id="BJCD01000042">
    <property type="protein sequence ID" value="GDZ94339.1"/>
    <property type="molecule type" value="Genomic_DNA"/>
</dbReference>
<dbReference type="RefSeq" id="WP_026788432.1">
    <property type="nucleotide sequence ID" value="NZ_BJCD01000042.1"/>
</dbReference>